<dbReference type="KEGG" id="fcy:FRACYDRAFT_240782"/>
<gene>
    <name evidence="2" type="ORF">FRACYDRAFT_240782</name>
</gene>
<dbReference type="AlphaFoldDB" id="A0A1E7F7Y9"/>
<accession>A0A1E7F7Y9</accession>
<dbReference type="InParanoid" id="A0A1E7F7Y9"/>
<proteinExistence type="predicted"/>
<evidence type="ECO:0000256" key="1">
    <source>
        <dbReference type="SAM" id="Phobius"/>
    </source>
</evidence>
<protein>
    <submittedName>
        <fullName evidence="2">Uncharacterized protein</fullName>
    </submittedName>
</protein>
<reference evidence="2 3" key="1">
    <citation type="submission" date="2016-09" db="EMBL/GenBank/DDBJ databases">
        <title>Extensive genetic diversity and differential bi-allelic expression allows diatom success in the polar Southern Ocean.</title>
        <authorList>
            <consortium name="DOE Joint Genome Institute"/>
            <person name="Mock T."/>
            <person name="Otillar R.P."/>
            <person name="Strauss J."/>
            <person name="Dupont C."/>
            <person name="Frickenhaus S."/>
            <person name="Maumus F."/>
            <person name="Mcmullan M."/>
            <person name="Sanges R."/>
            <person name="Schmutz J."/>
            <person name="Toseland A."/>
            <person name="Valas R."/>
            <person name="Veluchamy A."/>
            <person name="Ward B.J."/>
            <person name="Allen A."/>
            <person name="Barry K."/>
            <person name="Falciatore A."/>
            <person name="Ferrante M."/>
            <person name="Fortunato A.E."/>
            <person name="Gloeckner G."/>
            <person name="Gruber A."/>
            <person name="Hipkin R."/>
            <person name="Janech M."/>
            <person name="Kroth P."/>
            <person name="Leese F."/>
            <person name="Lindquist E."/>
            <person name="Lyon B.R."/>
            <person name="Martin J."/>
            <person name="Mayer C."/>
            <person name="Parker M."/>
            <person name="Quesneville H."/>
            <person name="Raymond J."/>
            <person name="Uhlig C."/>
            <person name="Valentin K.U."/>
            <person name="Worden A.Z."/>
            <person name="Armbrust E.V."/>
            <person name="Bowler C."/>
            <person name="Green B."/>
            <person name="Moulton V."/>
            <person name="Van Oosterhout C."/>
            <person name="Grigoriev I."/>
        </authorList>
    </citation>
    <scope>NUCLEOTIDE SEQUENCE [LARGE SCALE GENOMIC DNA]</scope>
    <source>
        <strain evidence="2 3">CCMP1102</strain>
    </source>
</reference>
<name>A0A1E7F7Y9_9STRA</name>
<dbReference type="Proteomes" id="UP000095751">
    <property type="component" value="Unassembled WGS sequence"/>
</dbReference>
<evidence type="ECO:0000313" key="3">
    <source>
        <dbReference type="Proteomes" id="UP000095751"/>
    </source>
</evidence>
<organism evidence="2 3">
    <name type="scientific">Fragilariopsis cylindrus CCMP1102</name>
    <dbReference type="NCBI Taxonomy" id="635003"/>
    <lineage>
        <taxon>Eukaryota</taxon>
        <taxon>Sar</taxon>
        <taxon>Stramenopiles</taxon>
        <taxon>Ochrophyta</taxon>
        <taxon>Bacillariophyta</taxon>
        <taxon>Bacillariophyceae</taxon>
        <taxon>Bacillariophycidae</taxon>
        <taxon>Bacillariales</taxon>
        <taxon>Bacillariaceae</taxon>
        <taxon>Fragilariopsis</taxon>
    </lineage>
</organism>
<feature type="transmembrane region" description="Helical" evidence="1">
    <location>
        <begin position="44"/>
        <end position="66"/>
    </location>
</feature>
<sequence length="194" mass="20872">MAMIVGEVDDYGSTQEGLLLVPLAMTNHNYTNSNNPTLSMNRKMFVFGIIGLAAVVASGTSLFYSIMDSSSVQAKSESSLLNDGGGDKTCVPASGPWPRGSVSLNDDAGDNSPYATCFSLMKNGAPIGYCWSKSYKDYWGNWQPCTPNGFERDGVQWWEFAPLQGHNTLNDSLGLIVFETCGTACTGFSKDMPS</sequence>
<keyword evidence="3" id="KW-1185">Reference proteome</keyword>
<keyword evidence="1" id="KW-0472">Membrane</keyword>
<keyword evidence="1" id="KW-1133">Transmembrane helix</keyword>
<keyword evidence="1" id="KW-0812">Transmembrane</keyword>
<evidence type="ECO:0000313" key="2">
    <source>
        <dbReference type="EMBL" id="OEU14249.1"/>
    </source>
</evidence>
<dbReference type="EMBL" id="KV784360">
    <property type="protein sequence ID" value="OEU14249.1"/>
    <property type="molecule type" value="Genomic_DNA"/>
</dbReference>